<evidence type="ECO:0000256" key="3">
    <source>
        <dbReference type="SAM" id="SignalP"/>
    </source>
</evidence>
<gene>
    <name evidence="5 6" type="primary">LOC103524920</name>
</gene>
<keyword evidence="3" id="KW-0732">Signal</keyword>
<proteinExistence type="predicted"/>
<dbReference type="GeneID" id="103524920"/>
<protein>
    <submittedName>
        <fullName evidence="5">Uncharacterized protein LOC103524920 isoform X1</fullName>
    </submittedName>
    <submittedName>
        <fullName evidence="6">Uncharacterized protein LOC103524920 isoform X2</fullName>
    </submittedName>
</protein>
<evidence type="ECO:0000313" key="5">
    <source>
        <dbReference type="RefSeq" id="XP_008488183.1"/>
    </source>
</evidence>
<evidence type="ECO:0000313" key="6">
    <source>
        <dbReference type="RefSeq" id="XP_026675997.1"/>
    </source>
</evidence>
<dbReference type="OMA" id="LYCPEEN"/>
<feature type="region of interest" description="Disordered" evidence="1">
    <location>
        <begin position="50"/>
        <end position="100"/>
    </location>
</feature>
<keyword evidence="4" id="KW-1185">Reference proteome</keyword>
<feature type="transmembrane region" description="Helical" evidence="2">
    <location>
        <begin position="185"/>
        <end position="208"/>
    </location>
</feature>
<evidence type="ECO:0000256" key="2">
    <source>
        <dbReference type="SAM" id="Phobius"/>
    </source>
</evidence>
<dbReference type="RefSeq" id="XP_026675997.1">
    <property type="nucleotide sequence ID" value="XM_026820196.1"/>
</dbReference>
<organism evidence="4 5">
    <name type="scientific">Diaphorina citri</name>
    <name type="common">Asian citrus psyllid</name>
    <dbReference type="NCBI Taxonomy" id="121845"/>
    <lineage>
        <taxon>Eukaryota</taxon>
        <taxon>Metazoa</taxon>
        <taxon>Ecdysozoa</taxon>
        <taxon>Arthropoda</taxon>
        <taxon>Hexapoda</taxon>
        <taxon>Insecta</taxon>
        <taxon>Pterygota</taxon>
        <taxon>Neoptera</taxon>
        <taxon>Paraneoptera</taxon>
        <taxon>Hemiptera</taxon>
        <taxon>Sternorrhyncha</taxon>
        <taxon>Psylloidea</taxon>
        <taxon>Psyllidae</taxon>
        <taxon>Diaphorininae</taxon>
        <taxon>Diaphorina</taxon>
    </lineage>
</organism>
<dbReference type="Proteomes" id="UP000079169">
    <property type="component" value="Unplaced"/>
</dbReference>
<sequence length="309" mass="35177">MRFTNRGFVWTVWSVAQLFILVSARDGRVDSYLAAYMDSKYQDKNTQVVYGTPMEDSSSPNAEYGAPDNSQNEIDNSSDINTSGENKIPPSTSYGVPDLNQTYRIPETQPREPVTQRPLPHYGPPKYYYGPPVKPIYGPPPSYQYGLPMTETRMPMMLSHFQGLASQFLESPDNIKLVLATGLKVFLKVLVLKFIIKFFVMIALLLVIPKFDMGSMMMSDKNKSRTISDETLDALTKFVEDSYESFRTRGSIFPTCTEESEQRDSNVKLFCDLKRSAKSLNDQFSFSKLFPSFLVQYLEKLQILPKETT</sequence>
<feature type="chain" id="PRO_5044565846" evidence="3">
    <location>
        <begin position="25"/>
        <end position="309"/>
    </location>
</feature>
<reference evidence="5 6" key="1">
    <citation type="submission" date="2025-04" db="UniProtKB">
        <authorList>
            <consortium name="RefSeq"/>
        </authorList>
    </citation>
    <scope>IDENTIFICATION</scope>
</reference>
<accession>A0A1S3DVB9</accession>
<feature type="compositionally biased region" description="Polar residues" evidence="1">
    <location>
        <begin position="50"/>
        <end position="61"/>
    </location>
</feature>
<dbReference type="STRING" id="121845.A0A1S3DVB9"/>
<name>A0A1S3DVB9_DIACI</name>
<evidence type="ECO:0000256" key="1">
    <source>
        <dbReference type="SAM" id="MobiDB-lite"/>
    </source>
</evidence>
<feature type="compositionally biased region" description="Polar residues" evidence="1">
    <location>
        <begin position="68"/>
        <end position="100"/>
    </location>
</feature>
<keyword evidence="2" id="KW-1133">Transmembrane helix</keyword>
<dbReference type="PaxDb" id="121845-A0A1S3DVB9"/>
<keyword evidence="2" id="KW-0812">Transmembrane</keyword>
<evidence type="ECO:0000313" key="4">
    <source>
        <dbReference type="Proteomes" id="UP000079169"/>
    </source>
</evidence>
<feature type="signal peptide" evidence="3">
    <location>
        <begin position="1"/>
        <end position="24"/>
    </location>
</feature>
<keyword evidence="2" id="KW-0472">Membrane</keyword>
<dbReference type="RefSeq" id="XP_008488183.1">
    <property type="nucleotide sequence ID" value="XM_008489961.3"/>
</dbReference>
<dbReference type="KEGG" id="dci:103524920"/>
<dbReference type="AlphaFoldDB" id="A0A1S3DVB9"/>